<dbReference type="GO" id="GO:0120170">
    <property type="term" value="F:intraciliary transport particle B binding"/>
    <property type="evidence" value="ECO:0007669"/>
    <property type="project" value="TreeGrafter"/>
</dbReference>
<reference evidence="7" key="1">
    <citation type="submission" date="2021-02" db="EMBL/GenBank/DDBJ databases">
        <authorList>
            <person name="Nowell W R."/>
        </authorList>
    </citation>
    <scope>NUCLEOTIDE SEQUENCE</scope>
</reference>
<dbReference type="SUPFAM" id="SSF48452">
    <property type="entry name" value="TPR-like"/>
    <property type="match status" value="1"/>
</dbReference>
<comment type="similarity">
    <text evidence="2">Belongs to the IFT56 family.</text>
</comment>
<dbReference type="Proteomes" id="UP000663868">
    <property type="component" value="Unassembled WGS sequence"/>
</dbReference>
<keyword evidence="3" id="KW-0677">Repeat</keyword>
<comment type="caution">
    <text evidence="7">The sequence shown here is derived from an EMBL/GenBank/DDBJ whole genome shotgun (WGS) entry which is preliminary data.</text>
</comment>
<dbReference type="Proteomes" id="UP000663860">
    <property type="component" value="Unassembled WGS sequence"/>
</dbReference>
<gene>
    <name evidence="7" type="ORF">IZO911_LOCUS21587</name>
    <name evidence="8" type="ORF">KXQ929_LOCUS15845</name>
</gene>
<accession>A0A814M2W8</accession>
<dbReference type="GO" id="GO:0035720">
    <property type="term" value="P:intraciliary anterograde transport"/>
    <property type="evidence" value="ECO:0007669"/>
    <property type="project" value="TreeGrafter"/>
</dbReference>
<evidence type="ECO:0000256" key="4">
    <source>
        <dbReference type="ARBA" id="ARBA00022803"/>
    </source>
</evidence>
<dbReference type="EMBL" id="CAJOBB010000935">
    <property type="protein sequence ID" value="CAF3779568.1"/>
    <property type="molecule type" value="Genomic_DNA"/>
</dbReference>
<evidence type="ECO:0000313" key="9">
    <source>
        <dbReference type="Proteomes" id="UP000663860"/>
    </source>
</evidence>
<evidence type="ECO:0000256" key="6">
    <source>
        <dbReference type="SAM" id="MobiDB-lite"/>
    </source>
</evidence>
<keyword evidence="4" id="KW-0802">TPR repeat</keyword>
<evidence type="ECO:0000313" key="8">
    <source>
        <dbReference type="EMBL" id="CAF3779568.1"/>
    </source>
</evidence>
<keyword evidence="5" id="KW-0966">Cell projection</keyword>
<name>A0A814M2W8_9BILA</name>
<proteinExistence type="inferred from homology"/>
<dbReference type="PANTHER" id="PTHR14781">
    <property type="entry name" value="INTRAFLAGELLAR TRANSPORT PROTEIN 56"/>
    <property type="match status" value="1"/>
</dbReference>
<dbReference type="GO" id="GO:0030992">
    <property type="term" value="C:intraciliary transport particle B"/>
    <property type="evidence" value="ECO:0007669"/>
    <property type="project" value="TreeGrafter"/>
</dbReference>
<dbReference type="AlphaFoldDB" id="A0A814M2W8"/>
<dbReference type="GO" id="GO:0036064">
    <property type="term" value="C:ciliary basal body"/>
    <property type="evidence" value="ECO:0007669"/>
    <property type="project" value="TreeGrafter"/>
</dbReference>
<dbReference type="PANTHER" id="PTHR14781:SF0">
    <property type="entry name" value="INTRAFLAGELLAR TRANSPORT PROTEIN 56"/>
    <property type="match status" value="1"/>
</dbReference>
<feature type="region of interest" description="Disordered" evidence="6">
    <location>
        <begin position="1"/>
        <end position="27"/>
    </location>
</feature>
<dbReference type="EMBL" id="CAJNOE010000233">
    <property type="protein sequence ID" value="CAF1074155.1"/>
    <property type="molecule type" value="Genomic_DNA"/>
</dbReference>
<sequence>MILSRTKAADDPKKKGATQAQDKNKKKSVEVEDFIAERDYTGAIAYLEFCRQSEKEVKDLDLWLAFAAFHAGDYQRASDEHNAIIQQFSLVGWSDKRLKLGVNNKYDYMTLVTTGNWPTLIKNIPITAISPNYIPIELKIETVKYEINRTITSADNTKQILYAYHQFIIIGYLLHPFYLEIERPIESVVGN</sequence>
<dbReference type="GO" id="GO:0035735">
    <property type="term" value="P:intraciliary transport involved in cilium assembly"/>
    <property type="evidence" value="ECO:0007669"/>
    <property type="project" value="TreeGrafter"/>
</dbReference>
<evidence type="ECO:0000256" key="2">
    <source>
        <dbReference type="ARBA" id="ARBA00007834"/>
    </source>
</evidence>
<comment type="subcellular location">
    <subcellularLocation>
        <location evidence="1">Cell projection</location>
        <location evidence="1">Cilium</location>
    </subcellularLocation>
</comment>
<dbReference type="GO" id="GO:0097546">
    <property type="term" value="C:ciliary base"/>
    <property type="evidence" value="ECO:0007669"/>
    <property type="project" value="TreeGrafter"/>
</dbReference>
<evidence type="ECO:0000256" key="1">
    <source>
        <dbReference type="ARBA" id="ARBA00004138"/>
    </source>
</evidence>
<dbReference type="InterPro" id="IPR011990">
    <property type="entry name" value="TPR-like_helical_dom_sf"/>
</dbReference>
<protein>
    <submittedName>
        <fullName evidence="7">Uncharacterized protein</fullName>
    </submittedName>
</protein>
<evidence type="ECO:0000313" key="7">
    <source>
        <dbReference type="EMBL" id="CAF1074155.1"/>
    </source>
</evidence>
<organism evidence="7 9">
    <name type="scientific">Adineta steineri</name>
    <dbReference type="NCBI Taxonomy" id="433720"/>
    <lineage>
        <taxon>Eukaryota</taxon>
        <taxon>Metazoa</taxon>
        <taxon>Spiralia</taxon>
        <taxon>Gnathifera</taxon>
        <taxon>Rotifera</taxon>
        <taxon>Eurotatoria</taxon>
        <taxon>Bdelloidea</taxon>
        <taxon>Adinetida</taxon>
        <taxon>Adinetidae</taxon>
        <taxon>Adineta</taxon>
    </lineage>
</organism>
<dbReference type="InterPro" id="IPR030511">
    <property type="entry name" value="TTC26"/>
</dbReference>
<evidence type="ECO:0000256" key="3">
    <source>
        <dbReference type="ARBA" id="ARBA00022737"/>
    </source>
</evidence>
<evidence type="ECO:0000256" key="5">
    <source>
        <dbReference type="ARBA" id="ARBA00023273"/>
    </source>
</evidence>